<dbReference type="SUPFAM" id="SSF82051">
    <property type="entry name" value="Obg GTP-binding protein N-terminal domain"/>
    <property type="match status" value="1"/>
</dbReference>
<evidence type="ECO:0000256" key="1">
    <source>
        <dbReference type="ARBA" id="ARBA00001946"/>
    </source>
</evidence>
<comment type="cofactor">
    <cofactor evidence="1">
        <name>Mg(2+)</name>
        <dbReference type="ChEBI" id="CHEBI:18420"/>
    </cofactor>
</comment>
<dbReference type="GO" id="GO:0000287">
    <property type="term" value="F:magnesium ion binding"/>
    <property type="evidence" value="ECO:0007669"/>
    <property type="project" value="InterPro"/>
</dbReference>
<keyword evidence="4" id="KW-0479">Metal-binding</keyword>
<keyword evidence="8" id="KW-0342">GTP-binding</keyword>
<dbReference type="NCBIfam" id="NF008955">
    <property type="entry name" value="PRK12297.1"/>
    <property type="match status" value="1"/>
</dbReference>
<dbReference type="InterPro" id="IPR015349">
    <property type="entry name" value="OCT_dom"/>
</dbReference>
<evidence type="ECO:0000256" key="5">
    <source>
        <dbReference type="ARBA" id="ARBA00022741"/>
    </source>
</evidence>
<dbReference type="PROSITE" id="PS00905">
    <property type="entry name" value="GTP1_OBG"/>
    <property type="match status" value="1"/>
</dbReference>
<dbReference type="InterPro" id="IPR006074">
    <property type="entry name" value="GTP1-OBG_CS"/>
</dbReference>
<evidence type="ECO:0000256" key="7">
    <source>
        <dbReference type="ARBA" id="ARBA00022842"/>
    </source>
</evidence>
<keyword evidence="6" id="KW-0378">Hydrolase</keyword>
<dbReference type="InterPro" id="IPR036346">
    <property type="entry name" value="GTP-bd_prot_GTP1/OBG_C_sf"/>
</dbReference>
<reference evidence="12" key="1">
    <citation type="submission" date="2020-05" db="EMBL/GenBank/DDBJ databases">
        <authorList>
            <person name="Chiriac C."/>
            <person name="Salcher M."/>
            <person name="Ghai R."/>
            <person name="Kavagutti S V."/>
        </authorList>
    </citation>
    <scope>NUCLEOTIDE SEQUENCE</scope>
</reference>
<dbReference type="InterPro" id="IPR014100">
    <property type="entry name" value="GTP-bd_Obg/CgtA"/>
</dbReference>
<dbReference type="Pfam" id="PF01926">
    <property type="entry name" value="MMR_HSR1"/>
    <property type="match status" value="1"/>
</dbReference>
<dbReference type="NCBIfam" id="TIGR02729">
    <property type="entry name" value="Obg_CgtA"/>
    <property type="match status" value="1"/>
</dbReference>
<feature type="domain" description="OCT" evidence="10">
    <location>
        <begin position="336"/>
        <end position="414"/>
    </location>
</feature>
<proteinExistence type="inferred from homology"/>
<protein>
    <submittedName>
        <fullName evidence="12">Unannotated protein</fullName>
    </submittedName>
</protein>
<dbReference type="InterPro" id="IPR045086">
    <property type="entry name" value="OBG_GTPase"/>
</dbReference>
<dbReference type="Gene3D" id="3.40.50.300">
    <property type="entry name" value="P-loop containing nucleotide triphosphate hydrolases"/>
    <property type="match status" value="1"/>
</dbReference>
<gene>
    <name evidence="12" type="ORF">UFOPK1808_00912</name>
</gene>
<evidence type="ECO:0000313" key="12">
    <source>
        <dbReference type="EMBL" id="CAB4603120.1"/>
    </source>
</evidence>
<comment type="similarity">
    <text evidence="2">Belongs to the TRAFAC class OBG-HflX-like GTPase superfamily. OBG GTPase family.</text>
</comment>
<dbReference type="FunFam" id="2.70.210.12:FF:000001">
    <property type="entry name" value="GTPase Obg"/>
    <property type="match status" value="1"/>
</dbReference>
<dbReference type="EMBL" id="CAEZUL010000099">
    <property type="protein sequence ID" value="CAB4603120.1"/>
    <property type="molecule type" value="Genomic_DNA"/>
</dbReference>
<evidence type="ECO:0000259" key="11">
    <source>
        <dbReference type="PROSITE" id="PS51883"/>
    </source>
</evidence>
<dbReference type="SUPFAM" id="SSF52540">
    <property type="entry name" value="P-loop containing nucleoside triphosphate hydrolases"/>
    <property type="match status" value="1"/>
</dbReference>
<dbReference type="GO" id="GO:0005525">
    <property type="term" value="F:GTP binding"/>
    <property type="evidence" value="ECO:0007669"/>
    <property type="project" value="UniProtKB-KW"/>
</dbReference>
<evidence type="ECO:0000256" key="4">
    <source>
        <dbReference type="ARBA" id="ARBA00022723"/>
    </source>
</evidence>
<dbReference type="PROSITE" id="PS51883">
    <property type="entry name" value="OBG"/>
    <property type="match status" value="1"/>
</dbReference>
<dbReference type="Pfam" id="PF01018">
    <property type="entry name" value="GTP1_OBG"/>
    <property type="match status" value="1"/>
</dbReference>
<dbReference type="PROSITE" id="PS51710">
    <property type="entry name" value="G_OBG"/>
    <property type="match status" value="1"/>
</dbReference>
<dbReference type="PANTHER" id="PTHR11702">
    <property type="entry name" value="DEVELOPMENTALLY REGULATED GTP-BINDING PROTEIN-RELATED"/>
    <property type="match status" value="1"/>
</dbReference>
<dbReference type="Gene3D" id="3.30.300.350">
    <property type="entry name" value="GTP-binding protein OBG, C-terminal domain"/>
    <property type="match status" value="1"/>
</dbReference>
<feature type="domain" description="Obg" evidence="11">
    <location>
        <begin position="2"/>
        <end position="160"/>
    </location>
</feature>
<dbReference type="NCBIfam" id="TIGR03595">
    <property type="entry name" value="Obg_CgtA_exten"/>
    <property type="match status" value="1"/>
</dbReference>
<dbReference type="HAMAP" id="MF_01454">
    <property type="entry name" value="GTPase_Obg"/>
    <property type="match status" value="1"/>
</dbReference>
<dbReference type="NCBIfam" id="NF008956">
    <property type="entry name" value="PRK12299.1"/>
    <property type="match status" value="1"/>
</dbReference>
<keyword evidence="7" id="KW-0460">Magnesium</keyword>
<feature type="domain" description="OBG-type G" evidence="9">
    <location>
        <begin position="161"/>
        <end position="322"/>
    </location>
</feature>
<dbReference type="InterPro" id="IPR036726">
    <property type="entry name" value="GTP1_OBG_dom_sf"/>
</dbReference>
<evidence type="ECO:0000256" key="3">
    <source>
        <dbReference type="ARBA" id="ARBA00022490"/>
    </source>
</evidence>
<evidence type="ECO:0000256" key="2">
    <source>
        <dbReference type="ARBA" id="ARBA00007699"/>
    </source>
</evidence>
<dbReference type="PRINTS" id="PR00326">
    <property type="entry name" value="GTP1OBG"/>
</dbReference>
<dbReference type="GO" id="GO:0003924">
    <property type="term" value="F:GTPase activity"/>
    <property type="evidence" value="ECO:0007669"/>
    <property type="project" value="InterPro"/>
</dbReference>
<evidence type="ECO:0000259" key="9">
    <source>
        <dbReference type="PROSITE" id="PS51710"/>
    </source>
</evidence>
<dbReference type="InterPro" id="IPR027417">
    <property type="entry name" value="P-loop_NTPase"/>
</dbReference>
<accession>A0A6J6GS59</accession>
<keyword evidence="3" id="KW-0963">Cytoplasm</keyword>
<evidence type="ECO:0000259" key="10">
    <source>
        <dbReference type="PROSITE" id="PS51881"/>
    </source>
</evidence>
<dbReference type="PROSITE" id="PS51881">
    <property type="entry name" value="OCT"/>
    <property type="match status" value="1"/>
</dbReference>
<dbReference type="Gene3D" id="2.70.210.12">
    <property type="entry name" value="GTP1/OBG domain"/>
    <property type="match status" value="1"/>
</dbReference>
<dbReference type="SUPFAM" id="SSF102741">
    <property type="entry name" value="Obg GTP-binding protein C-terminal domain"/>
    <property type="match status" value="1"/>
</dbReference>
<name>A0A6J6GS59_9ZZZZ</name>
<dbReference type="PANTHER" id="PTHR11702:SF31">
    <property type="entry name" value="MITOCHONDRIAL RIBOSOME-ASSOCIATED GTPASE 2"/>
    <property type="match status" value="1"/>
</dbReference>
<dbReference type="NCBIfam" id="NF008954">
    <property type="entry name" value="PRK12296.1"/>
    <property type="match status" value="1"/>
</dbReference>
<dbReference type="Pfam" id="PF09269">
    <property type="entry name" value="DUF1967"/>
    <property type="match status" value="1"/>
</dbReference>
<evidence type="ECO:0000256" key="8">
    <source>
        <dbReference type="ARBA" id="ARBA00023134"/>
    </source>
</evidence>
<sequence>MSVFVDEAQLNVKGGQGGAGCVSFRREGPESMGGPNGGDGGKGGDVWLVADRNVASLLAFRDHPHRRAKDGVHGKGKDLHGRRGEDLFIAVPEGTVAKDMYSGEILADLVHHGDRWMASPGGRGGRGNAKFFNNRRRAPSFAEQGEDATERWLALELKLMADVALVGFPNAGKSTFISTVSAAKPKIANYPFTTLEPHLGVVRIDDSTEFIMADIPGLIEGASEGRGLGHQFLRHIERARVLCYLIDLVALDGIEPDEQLRILQHEVGNYRPELLARPSLIVGTKTDSITPEALAEWPHLSMSAITTQNVRKIVGELAQQVTYARDAEPDVEATVIMRPEPEHAWVEQLKQNEFRVHGRGAERIVALNDVTTPEALNYIDEKLAKLGVPKLLSRAGVREGDVVWISQFSFEFVPEV</sequence>
<organism evidence="12">
    <name type="scientific">freshwater metagenome</name>
    <dbReference type="NCBI Taxonomy" id="449393"/>
    <lineage>
        <taxon>unclassified sequences</taxon>
        <taxon>metagenomes</taxon>
        <taxon>ecological metagenomes</taxon>
    </lineage>
</organism>
<dbReference type="InterPro" id="IPR006073">
    <property type="entry name" value="GTP-bd"/>
</dbReference>
<dbReference type="InterPro" id="IPR031167">
    <property type="entry name" value="G_OBG"/>
</dbReference>
<dbReference type="AlphaFoldDB" id="A0A6J6GS59"/>
<evidence type="ECO:0000256" key="6">
    <source>
        <dbReference type="ARBA" id="ARBA00022801"/>
    </source>
</evidence>
<keyword evidence="5" id="KW-0547">Nucleotide-binding</keyword>
<dbReference type="CDD" id="cd01898">
    <property type="entry name" value="Obg"/>
    <property type="match status" value="1"/>
</dbReference>
<dbReference type="InterPro" id="IPR006169">
    <property type="entry name" value="GTP1_OBG_dom"/>
</dbReference>